<feature type="compositionally biased region" description="Pro residues" evidence="1">
    <location>
        <begin position="390"/>
        <end position="403"/>
    </location>
</feature>
<feature type="compositionally biased region" description="Basic and acidic residues" evidence="1">
    <location>
        <begin position="564"/>
        <end position="575"/>
    </location>
</feature>
<feature type="compositionally biased region" description="Low complexity" evidence="1">
    <location>
        <begin position="80"/>
        <end position="90"/>
    </location>
</feature>
<evidence type="ECO:0000313" key="3">
    <source>
        <dbReference type="Proteomes" id="UP000218209"/>
    </source>
</evidence>
<dbReference type="AlphaFoldDB" id="A0A1X6NR00"/>
<feature type="compositionally biased region" description="Low complexity" evidence="1">
    <location>
        <begin position="186"/>
        <end position="212"/>
    </location>
</feature>
<feature type="compositionally biased region" description="Basic and acidic residues" evidence="1">
    <location>
        <begin position="363"/>
        <end position="379"/>
    </location>
</feature>
<organism evidence="2 3">
    <name type="scientific">Porphyra umbilicalis</name>
    <name type="common">Purple laver</name>
    <name type="synonym">Red alga</name>
    <dbReference type="NCBI Taxonomy" id="2786"/>
    <lineage>
        <taxon>Eukaryota</taxon>
        <taxon>Rhodophyta</taxon>
        <taxon>Bangiophyceae</taxon>
        <taxon>Bangiales</taxon>
        <taxon>Bangiaceae</taxon>
        <taxon>Porphyra</taxon>
    </lineage>
</organism>
<feature type="region of interest" description="Disordered" evidence="1">
    <location>
        <begin position="550"/>
        <end position="685"/>
    </location>
</feature>
<reference evidence="2 3" key="1">
    <citation type="submission" date="2017-03" db="EMBL/GenBank/DDBJ databases">
        <title>WGS assembly of Porphyra umbilicalis.</title>
        <authorList>
            <person name="Brawley S.H."/>
            <person name="Blouin N.A."/>
            <person name="Ficko-Blean E."/>
            <person name="Wheeler G.L."/>
            <person name="Lohr M."/>
            <person name="Goodson H.V."/>
            <person name="Jenkins J.W."/>
            <person name="Blaby-Haas C.E."/>
            <person name="Helliwell K.E."/>
            <person name="Chan C."/>
            <person name="Marriage T."/>
            <person name="Bhattacharya D."/>
            <person name="Klein A.S."/>
            <person name="Badis Y."/>
            <person name="Brodie J."/>
            <person name="Cao Y."/>
            <person name="Collen J."/>
            <person name="Dittami S.M."/>
            <person name="Gachon C.M."/>
            <person name="Green B.R."/>
            <person name="Karpowicz S."/>
            <person name="Kim J.W."/>
            <person name="Kudahl U."/>
            <person name="Lin S."/>
            <person name="Michel G."/>
            <person name="Mittag M."/>
            <person name="Olson B.J."/>
            <person name="Pangilinan J."/>
            <person name="Peng Y."/>
            <person name="Qiu H."/>
            <person name="Shu S."/>
            <person name="Singer J.T."/>
            <person name="Smith A.G."/>
            <person name="Sprecher B.N."/>
            <person name="Wagner V."/>
            <person name="Wang W."/>
            <person name="Wang Z.-Y."/>
            <person name="Yan J."/>
            <person name="Yarish C."/>
            <person name="Zoeuner-Riek S."/>
            <person name="Zhuang Y."/>
            <person name="Zou Y."/>
            <person name="Lindquist E.A."/>
            <person name="Grimwood J."/>
            <person name="Barry K."/>
            <person name="Rokhsar D.S."/>
            <person name="Schmutz J."/>
            <person name="Stiller J.W."/>
            <person name="Grossman A.R."/>
            <person name="Prochnik S.E."/>
        </authorList>
    </citation>
    <scope>NUCLEOTIDE SEQUENCE [LARGE SCALE GENOMIC DNA]</scope>
    <source>
        <strain evidence="2">4086291</strain>
    </source>
</reference>
<feature type="compositionally biased region" description="Low complexity" evidence="1">
    <location>
        <begin position="521"/>
        <end position="531"/>
    </location>
</feature>
<proteinExistence type="predicted"/>
<feature type="compositionally biased region" description="Basic residues" evidence="1">
    <location>
        <begin position="406"/>
        <end position="423"/>
    </location>
</feature>
<dbReference type="EMBL" id="KV919181">
    <property type="protein sequence ID" value="OSX71007.1"/>
    <property type="molecule type" value="Genomic_DNA"/>
</dbReference>
<protein>
    <submittedName>
        <fullName evidence="2">Uncharacterized protein</fullName>
    </submittedName>
</protein>
<feature type="compositionally biased region" description="Basic and acidic residues" evidence="1">
    <location>
        <begin position="339"/>
        <end position="352"/>
    </location>
</feature>
<feature type="region of interest" description="Disordered" evidence="1">
    <location>
        <begin position="1"/>
        <end position="25"/>
    </location>
</feature>
<feature type="compositionally biased region" description="Low complexity" evidence="1">
    <location>
        <begin position="1"/>
        <end position="14"/>
    </location>
</feature>
<evidence type="ECO:0000313" key="2">
    <source>
        <dbReference type="EMBL" id="OSX71007.1"/>
    </source>
</evidence>
<name>A0A1X6NR00_PORUM</name>
<feature type="compositionally biased region" description="Basic and acidic residues" evidence="1">
    <location>
        <begin position="624"/>
        <end position="637"/>
    </location>
</feature>
<accession>A0A1X6NR00</accession>
<feature type="region of interest" description="Disordered" evidence="1">
    <location>
        <begin position="157"/>
        <end position="229"/>
    </location>
</feature>
<keyword evidence="3" id="KW-1185">Reference proteome</keyword>
<feature type="compositionally biased region" description="Basic and acidic residues" evidence="1">
    <location>
        <begin position="157"/>
        <end position="178"/>
    </location>
</feature>
<gene>
    <name evidence="2" type="ORF">BU14_0617s0012</name>
</gene>
<feature type="compositionally biased region" description="Basic residues" evidence="1">
    <location>
        <begin position="323"/>
        <end position="334"/>
    </location>
</feature>
<dbReference type="Proteomes" id="UP000218209">
    <property type="component" value="Unassembled WGS sequence"/>
</dbReference>
<sequence length="685" mass="72430">MRGRLALAAAAPDPRTADHCQGRSAKQRCPEQLGGINEEHHPAIRRLHIVMDGISDPTVAHMGISSADSGGARNTRRHAAATAHAAAAGGHTPWAAVDRHHPEAAPAAPHAQYRMSAAPVAAVHTWTTTKDATDTMSRTYHCHALPDVVDHRLERQHGHDGGDVEEANPKKQLKDGRAAARHVAAPNSVVEETNVTTATAAAAASAPKSATKSARHSGGESHQEAVTPTVADHPLGTRAMSASDAAPAARRCTTAGGFGDVLADANKNNNDRNSRLGQWARRTMTCTNHIMFRLSPVPFRVEKNPENINISTTQLQDHTPSSRPRKSSSLHARRTNGPPRDRRVSRSHDQVEGARSGETAAATERHGDGPPSAKKEKTTGRHTPTGHQARPPPRRPPTPPPAATPIRRRPPPPRPPHPVRRRTGRTDRGDPPSSSDARSVEPPPPPRPPRARLGARSAAVAAAAAADNGASAAAPPPARAAAAAAAAAATCRRPYTRRVPPPAPTNSVHNTPRDGGPRGTAAAAAAAAAAVAAAAARRVALAHDAHVNDRRRGRRRAVVAGDTNGKEGRGEERPRLGRRRRRVCRRHRRPRRQPHVGKRRRRGVHTHVTRPSTRVARADGGGLGERHPRTAAGEERRGRRRRVAPPGEARKAVGGAAGAVGGRVEEDREAAGCGGEGEEGRGGKP</sequence>
<feature type="region of interest" description="Disordered" evidence="1">
    <location>
        <begin position="310"/>
        <end position="531"/>
    </location>
</feature>
<evidence type="ECO:0000256" key="1">
    <source>
        <dbReference type="SAM" id="MobiDB-lite"/>
    </source>
</evidence>
<feature type="compositionally biased region" description="Basic residues" evidence="1">
    <location>
        <begin position="576"/>
        <end position="608"/>
    </location>
</feature>
<feature type="region of interest" description="Disordered" evidence="1">
    <location>
        <begin position="64"/>
        <end position="90"/>
    </location>
</feature>
<feature type="compositionally biased region" description="Polar residues" evidence="1">
    <location>
        <begin position="310"/>
        <end position="322"/>
    </location>
</feature>
<feature type="compositionally biased region" description="Low complexity" evidence="1">
    <location>
        <begin position="451"/>
        <end position="489"/>
    </location>
</feature>